<dbReference type="GO" id="GO:0008195">
    <property type="term" value="F:phosphatidate phosphatase activity"/>
    <property type="evidence" value="ECO:0007669"/>
    <property type="project" value="InterPro"/>
</dbReference>
<dbReference type="Proteomes" id="UP000321234">
    <property type="component" value="Unassembled WGS sequence"/>
</dbReference>
<feature type="domain" description="Phosphatidate phosphatase APP1 catalytic" evidence="2">
    <location>
        <begin position="164"/>
        <end position="316"/>
    </location>
</feature>
<evidence type="ECO:0000259" key="2">
    <source>
        <dbReference type="Pfam" id="PF09949"/>
    </source>
</evidence>
<accession>A0A5C8ZHS3</accession>
<evidence type="ECO:0000313" key="3">
    <source>
        <dbReference type="EMBL" id="TXR56721.1"/>
    </source>
</evidence>
<dbReference type="EMBL" id="VKAC01000004">
    <property type="protein sequence ID" value="TXR56721.1"/>
    <property type="molecule type" value="Genomic_DNA"/>
</dbReference>
<feature type="region of interest" description="Disordered" evidence="1">
    <location>
        <begin position="1"/>
        <end position="22"/>
    </location>
</feature>
<evidence type="ECO:0000256" key="1">
    <source>
        <dbReference type="SAM" id="MobiDB-lite"/>
    </source>
</evidence>
<dbReference type="InterPro" id="IPR019236">
    <property type="entry name" value="APP1_cat"/>
</dbReference>
<dbReference type="OrthoDB" id="9789875at2"/>
<dbReference type="PANTHER" id="PTHR28208:SF3">
    <property type="entry name" value="PHOSPHATIDATE PHOSPHATASE APP1"/>
    <property type="match status" value="1"/>
</dbReference>
<comment type="caution">
    <text evidence="3">The sequence shown here is derived from an EMBL/GenBank/DDBJ whole genome shotgun (WGS) entry which is preliminary data.</text>
</comment>
<evidence type="ECO:0000313" key="4">
    <source>
        <dbReference type="Proteomes" id="UP000321234"/>
    </source>
</evidence>
<organism evidence="3 4">
    <name type="scientific">Quadrisphaera setariae</name>
    <dbReference type="NCBI Taxonomy" id="2593304"/>
    <lineage>
        <taxon>Bacteria</taxon>
        <taxon>Bacillati</taxon>
        <taxon>Actinomycetota</taxon>
        <taxon>Actinomycetes</taxon>
        <taxon>Kineosporiales</taxon>
        <taxon>Kineosporiaceae</taxon>
        <taxon>Quadrisphaera</taxon>
    </lineage>
</organism>
<dbReference type="RefSeq" id="WP_147925850.1">
    <property type="nucleotide sequence ID" value="NZ_VKAC01000004.1"/>
</dbReference>
<sequence length="370" mass="39230">MSGPGDRPLPEPSEPGAALDPLPTSRLGAALFRFGRARRDVLATVLQQRGWSCAVLPYPGYGTGGRVRVLARVVLAPPGREPSAVRGVAAWRRLLTLQRSRVVVDVSGDGLDGVHRVRSGPGGFIDEVLPWSAEPGPHRVSFRVGDRPAVESVVHVADPGARTGVVCDIDDTTLVTGLRHPVRAAWQTMTRAFAQRVPVEGMADLLTAAHAQHGSQDSPVVYLSTGPWNFNGPLARFLDRCGFPAGPLLQTQWSPTTQGFFRDGRAHKRRSLQRLRADFPDVRWLLVGDDGEHDPAIYADFAREHPQHVLAVALRQVGASARGGTGAQGAVGAVPVVAAPDGHLLGQRLSAALSPGAATAREEGRSGGAA</sequence>
<keyword evidence="4" id="KW-1185">Reference proteome</keyword>
<dbReference type="InterPro" id="IPR052935">
    <property type="entry name" value="Mg2+_PAP"/>
</dbReference>
<protein>
    <submittedName>
        <fullName evidence="3">DUF2183 domain-containing protein</fullName>
    </submittedName>
</protein>
<reference evidence="3 4" key="1">
    <citation type="submission" date="2019-07" db="EMBL/GenBank/DDBJ databases">
        <title>Quadrisphaera sp. strain DD2A genome sequencing and assembly.</title>
        <authorList>
            <person name="Kim I."/>
        </authorList>
    </citation>
    <scope>NUCLEOTIDE SEQUENCE [LARGE SCALE GENOMIC DNA]</scope>
    <source>
        <strain evidence="3 4">DD2A</strain>
    </source>
</reference>
<dbReference type="Pfam" id="PF09949">
    <property type="entry name" value="APP1_cat"/>
    <property type="match status" value="1"/>
</dbReference>
<dbReference type="PANTHER" id="PTHR28208">
    <property type="entry name" value="PHOSPHATIDATE PHOSPHATASE APP1"/>
    <property type="match status" value="1"/>
</dbReference>
<name>A0A5C8ZHS3_9ACTN</name>
<proteinExistence type="predicted"/>
<gene>
    <name evidence="3" type="ORF">FMM08_08220</name>
</gene>
<dbReference type="AlphaFoldDB" id="A0A5C8ZHS3"/>